<dbReference type="Pfam" id="PF13443">
    <property type="entry name" value="HTH_26"/>
    <property type="match status" value="1"/>
</dbReference>
<comment type="caution">
    <text evidence="2">The sequence shown here is derived from an EMBL/GenBank/DDBJ whole genome shotgun (WGS) entry which is preliminary data.</text>
</comment>
<evidence type="ECO:0000313" key="2">
    <source>
        <dbReference type="EMBL" id="MSS15022.1"/>
    </source>
</evidence>
<dbReference type="PANTHER" id="PTHR37301">
    <property type="entry name" value="DNA-BINDING PROTEIN-RELATED"/>
    <property type="match status" value="1"/>
</dbReference>
<evidence type="ECO:0000313" key="3">
    <source>
        <dbReference type="Proteomes" id="UP000481852"/>
    </source>
</evidence>
<dbReference type="AlphaFoldDB" id="A0A6L5X981"/>
<dbReference type="GO" id="GO:0003677">
    <property type="term" value="F:DNA binding"/>
    <property type="evidence" value="ECO:0007669"/>
    <property type="project" value="InterPro"/>
</dbReference>
<dbReference type="PROSITE" id="PS50943">
    <property type="entry name" value="HTH_CROC1"/>
    <property type="match status" value="1"/>
</dbReference>
<dbReference type="InterPro" id="IPR001387">
    <property type="entry name" value="Cro/C1-type_HTH"/>
</dbReference>
<accession>A0A6L5X981</accession>
<proteinExistence type="predicted"/>
<organism evidence="2 3">
    <name type="scientific">Porcincola intestinalis</name>
    <dbReference type="NCBI Taxonomy" id="2606632"/>
    <lineage>
        <taxon>Bacteria</taxon>
        <taxon>Bacillati</taxon>
        <taxon>Bacillota</taxon>
        <taxon>Clostridia</taxon>
        <taxon>Lachnospirales</taxon>
        <taxon>Lachnospiraceae</taxon>
        <taxon>Porcincola</taxon>
    </lineage>
</organism>
<dbReference type="InterPro" id="IPR010982">
    <property type="entry name" value="Lambda_DNA-bd_dom_sf"/>
</dbReference>
<protein>
    <submittedName>
        <fullName evidence="2">Helix-turn-helix transcriptional regulator</fullName>
    </submittedName>
</protein>
<dbReference type="SUPFAM" id="SSF47413">
    <property type="entry name" value="lambda repressor-like DNA-binding domains"/>
    <property type="match status" value="1"/>
</dbReference>
<evidence type="ECO:0000259" key="1">
    <source>
        <dbReference type="PROSITE" id="PS50943"/>
    </source>
</evidence>
<dbReference type="Gene3D" id="1.10.260.40">
    <property type="entry name" value="lambda repressor-like DNA-binding domains"/>
    <property type="match status" value="1"/>
</dbReference>
<dbReference type="EMBL" id="VULZ01000008">
    <property type="protein sequence ID" value="MSS15022.1"/>
    <property type="molecule type" value="Genomic_DNA"/>
</dbReference>
<dbReference type="PANTHER" id="PTHR37301:SF1">
    <property type="entry name" value="DNA-BINDING PROTEIN"/>
    <property type="match status" value="1"/>
</dbReference>
<keyword evidence="3" id="KW-1185">Reference proteome</keyword>
<dbReference type="RefSeq" id="WP_154525454.1">
    <property type="nucleotide sequence ID" value="NZ_VULZ01000008.1"/>
</dbReference>
<name>A0A6L5X981_9FIRM</name>
<reference evidence="2 3" key="1">
    <citation type="submission" date="2019-08" db="EMBL/GenBank/DDBJ databases">
        <title>In-depth cultivation of the pig gut microbiome towards novel bacterial diversity and tailored functional studies.</title>
        <authorList>
            <person name="Wylensek D."/>
            <person name="Hitch T.C.A."/>
            <person name="Clavel T."/>
        </authorList>
    </citation>
    <scope>NUCLEOTIDE SEQUENCE [LARGE SCALE GENOMIC DNA]</scope>
    <source>
        <strain evidence="2 3">Oil+RF-744-WCA-WT-11</strain>
    </source>
</reference>
<sequence>MAVSYNKLWKLLIDKGMKRTELRDAVDMSTNTLAKLGKNDYISLEILDRICTYLKCDIGDVMEFVPPKEQPENPFGKKEGR</sequence>
<dbReference type="Proteomes" id="UP000481852">
    <property type="component" value="Unassembled WGS sequence"/>
</dbReference>
<feature type="domain" description="HTH cro/C1-type" evidence="1">
    <location>
        <begin position="8"/>
        <end position="61"/>
    </location>
</feature>
<gene>
    <name evidence="2" type="ORF">FYJ35_08200</name>
</gene>